<protein>
    <submittedName>
        <fullName evidence="2">Uncharacterized protein</fullName>
    </submittedName>
</protein>
<evidence type="ECO:0000313" key="3">
    <source>
        <dbReference type="Proteomes" id="UP000078541"/>
    </source>
</evidence>
<reference evidence="2 3" key="1">
    <citation type="submission" date="2016-03" db="EMBL/GenBank/DDBJ databases">
        <title>Trachymyrmex septentrionalis WGS genome.</title>
        <authorList>
            <person name="Nygaard S."/>
            <person name="Hu H."/>
            <person name="Boomsma J."/>
            <person name="Zhang G."/>
        </authorList>
    </citation>
    <scope>NUCLEOTIDE SEQUENCE [LARGE SCALE GENOMIC DNA]</scope>
    <source>
        <strain evidence="2">Tsep2-gDNA-1</strain>
        <tissue evidence="2">Whole body</tissue>
    </source>
</reference>
<feature type="region of interest" description="Disordered" evidence="1">
    <location>
        <begin position="124"/>
        <end position="161"/>
    </location>
</feature>
<name>A0A195F7B7_9HYME</name>
<evidence type="ECO:0000256" key="1">
    <source>
        <dbReference type="SAM" id="MobiDB-lite"/>
    </source>
</evidence>
<dbReference type="EMBL" id="KQ981763">
    <property type="protein sequence ID" value="KYN36077.1"/>
    <property type="molecule type" value="Genomic_DNA"/>
</dbReference>
<proteinExistence type="predicted"/>
<keyword evidence="3" id="KW-1185">Reference proteome</keyword>
<organism evidence="2 3">
    <name type="scientific">Trachymyrmex septentrionalis</name>
    <dbReference type="NCBI Taxonomy" id="34720"/>
    <lineage>
        <taxon>Eukaryota</taxon>
        <taxon>Metazoa</taxon>
        <taxon>Ecdysozoa</taxon>
        <taxon>Arthropoda</taxon>
        <taxon>Hexapoda</taxon>
        <taxon>Insecta</taxon>
        <taxon>Pterygota</taxon>
        <taxon>Neoptera</taxon>
        <taxon>Endopterygota</taxon>
        <taxon>Hymenoptera</taxon>
        <taxon>Apocrita</taxon>
        <taxon>Aculeata</taxon>
        <taxon>Formicoidea</taxon>
        <taxon>Formicidae</taxon>
        <taxon>Myrmicinae</taxon>
        <taxon>Trachymyrmex</taxon>
    </lineage>
</organism>
<accession>A0A195F7B7</accession>
<dbReference type="AlphaFoldDB" id="A0A195F7B7"/>
<evidence type="ECO:0000313" key="2">
    <source>
        <dbReference type="EMBL" id="KYN36077.1"/>
    </source>
</evidence>
<gene>
    <name evidence="2" type="ORF">ALC56_09614</name>
</gene>
<dbReference type="Proteomes" id="UP000078541">
    <property type="component" value="Unassembled WGS sequence"/>
</dbReference>
<sequence length="201" mass="23061">MPAPHYHPLVLTPTSYSRTSARPVCSGRALYAPRARGLGELVEGWMARTVRRGRRPQRLPKIVVRASRQLGFIGWYFTKDCKAYDSCACCSDKNRNLDVVGVLWERFDLAARLFSSRRNVDKDFPAREGQSGESLENGVKRREGKGREGAERDEREGKESETKERRQIITYIRVISDSRNVVQLLVSVSGMKLRFRVSRNW</sequence>
<feature type="compositionally biased region" description="Basic and acidic residues" evidence="1">
    <location>
        <begin position="138"/>
        <end position="161"/>
    </location>
</feature>